<protein>
    <submittedName>
        <fullName evidence="1">Uncharacterized protein</fullName>
    </submittedName>
</protein>
<name>A0ACB7ZP27_9AGAM</name>
<dbReference type="Proteomes" id="UP000790377">
    <property type="component" value="Unassembled WGS sequence"/>
</dbReference>
<dbReference type="EMBL" id="MU269465">
    <property type="protein sequence ID" value="KAH7902846.1"/>
    <property type="molecule type" value="Genomic_DNA"/>
</dbReference>
<comment type="caution">
    <text evidence="1">The sequence shown here is derived from an EMBL/GenBank/DDBJ whole genome shotgun (WGS) entry which is preliminary data.</text>
</comment>
<keyword evidence="2" id="KW-1185">Reference proteome</keyword>
<sequence length="383" mass="42672">MPKNTEAGLDDDAWEDLNDPGNSEIPAEQAPKVIFLKAKGTRTNTIERHIWTNYYNTKAEENSAVEPNAQSANAQNPKPRPYLDLASERRQGSGETRRVLSWIWTTIPIAENNNGLEDALRADDPALVLFQRASWLKLRAMVTKELFDNLPAHIQVQYEDRGTAEHKEALEKWEKTLKEPPSKDPEDQQRCIQQLAAFIEPILDLVTAATGVQVSFIAGGPEPADAVRQQGSTTLSFRSTEREGYKSLLVPLYARYLKKVYNFAFIISSQRALNTQGPSTDDLWGAEQASHYNIDRIESGKPRLNTSGLLTMPPTQSLSPVVGDLGPVQASVIQPCNHSSSHSAPAPGISDTSTPVLLYLLWFPLSRLHRCLLSRLLQHLLLF</sequence>
<evidence type="ECO:0000313" key="2">
    <source>
        <dbReference type="Proteomes" id="UP000790377"/>
    </source>
</evidence>
<accession>A0ACB7ZP27</accession>
<proteinExistence type="predicted"/>
<organism evidence="1 2">
    <name type="scientific">Hygrophoropsis aurantiaca</name>
    <dbReference type="NCBI Taxonomy" id="72124"/>
    <lineage>
        <taxon>Eukaryota</taxon>
        <taxon>Fungi</taxon>
        <taxon>Dikarya</taxon>
        <taxon>Basidiomycota</taxon>
        <taxon>Agaricomycotina</taxon>
        <taxon>Agaricomycetes</taxon>
        <taxon>Agaricomycetidae</taxon>
        <taxon>Boletales</taxon>
        <taxon>Coniophorineae</taxon>
        <taxon>Hygrophoropsidaceae</taxon>
        <taxon>Hygrophoropsis</taxon>
    </lineage>
</organism>
<evidence type="ECO:0000313" key="1">
    <source>
        <dbReference type="EMBL" id="KAH7902846.1"/>
    </source>
</evidence>
<gene>
    <name evidence="1" type="ORF">BJ138DRAFT_1121020</name>
</gene>
<reference evidence="1" key="1">
    <citation type="journal article" date="2021" name="New Phytol.">
        <title>Evolutionary innovations through gain and loss of genes in the ectomycorrhizal Boletales.</title>
        <authorList>
            <person name="Wu G."/>
            <person name="Miyauchi S."/>
            <person name="Morin E."/>
            <person name="Kuo A."/>
            <person name="Drula E."/>
            <person name="Varga T."/>
            <person name="Kohler A."/>
            <person name="Feng B."/>
            <person name="Cao Y."/>
            <person name="Lipzen A."/>
            <person name="Daum C."/>
            <person name="Hundley H."/>
            <person name="Pangilinan J."/>
            <person name="Johnson J."/>
            <person name="Barry K."/>
            <person name="LaButti K."/>
            <person name="Ng V."/>
            <person name="Ahrendt S."/>
            <person name="Min B."/>
            <person name="Choi I.G."/>
            <person name="Park H."/>
            <person name="Plett J.M."/>
            <person name="Magnuson J."/>
            <person name="Spatafora J.W."/>
            <person name="Nagy L.G."/>
            <person name="Henrissat B."/>
            <person name="Grigoriev I.V."/>
            <person name="Yang Z.L."/>
            <person name="Xu J."/>
            <person name="Martin F.M."/>
        </authorList>
    </citation>
    <scope>NUCLEOTIDE SEQUENCE</scope>
    <source>
        <strain evidence="1">ATCC 28755</strain>
    </source>
</reference>